<proteinExistence type="inferred from homology"/>
<dbReference type="SUPFAM" id="SSF51445">
    <property type="entry name" value="(Trans)glycosidases"/>
    <property type="match status" value="1"/>
</dbReference>
<dbReference type="GO" id="GO:0003844">
    <property type="term" value="F:1,4-alpha-glucan branching enzyme activity"/>
    <property type="evidence" value="ECO:0007669"/>
    <property type="project" value="InterPro"/>
</dbReference>
<dbReference type="InterPro" id="IPR017853">
    <property type="entry name" value="GH"/>
</dbReference>
<gene>
    <name evidence="3" type="ORF">GPM918_LOCUS30313</name>
    <name evidence="4" type="ORF">SRO942_LOCUS30923</name>
</gene>
<dbReference type="PIRSF" id="PIRSF000463">
    <property type="entry name" value="GlgB"/>
    <property type="match status" value="1"/>
</dbReference>
<dbReference type="Proteomes" id="UP000663829">
    <property type="component" value="Unassembled WGS sequence"/>
</dbReference>
<feature type="domain" description="Glycosyl hydrolase family 13 catalytic" evidence="2">
    <location>
        <begin position="126"/>
        <end position="468"/>
    </location>
</feature>
<comment type="caution">
    <text evidence="3">The sequence shown here is derived from an EMBL/GenBank/DDBJ whole genome shotgun (WGS) entry which is preliminary data.</text>
</comment>
<dbReference type="CDD" id="cd02859">
    <property type="entry name" value="E_set_AMPKbeta_like_N"/>
    <property type="match status" value="1"/>
</dbReference>
<dbReference type="OrthoDB" id="1740265at2759"/>
<dbReference type="InterPro" id="IPR013783">
    <property type="entry name" value="Ig-like_fold"/>
</dbReference>
<sequence>NIRKIHLVMAKNSIEFKLFAPRNSEAKLLGTFSNWDEIKMLKDEHTGYFQVSIPLEDGIYRYKFFVKSQSPSLLEQPWQYVPDPYSTCIDKTTLSTVIRIKNGSRLINNDEYRWLYDSIRLPDNSDLIIYEFLVADFIPQGKFIDAIAKLDYLVEIGVNALELMPVHDHKNKDWGYLTRNYFALDSTYGSSEELKHFIDQCHSKGIRIILDCVFNHSDADCPLHLIDREYWYYKDKHHPEDLVNHWINPTLTYIGDVIKYWIKEYHIDGIRFDALKQLDNEKALKHFDDICKQTIKDEKPFITVGEYVPDSPQIVKPQGPLDSVWRASFKNELVPQLIIKELYEVEKIELAVDCKQQGYSTSANVINYLSSHDNERLMRILGDCHIFDEPAFRLALIAQTLLLTAVGIPMMYMGSEFAEYKLLDREDPNFTKNSHEPHWSLATIGKTKHFFDCTKLLTSLRKRSKAVRSDNIDLFHRHWASKIAAYSRWCDNERVIVVTCLSEKDRSQHYIPNFPTGKYHEIINDSNIEVTDDDNGYTLDLMKNDVKVFELKIGK</sequence>
<dbReference type="InterPro" id="IPR014756">
    <property type="entry name" value="Ig_E-set"/>
</dbReference>
<protein>
    <recommendedName>
        <fullName evidence="2">Glycosyl hydrolase family 13 catalytic domain-containing protein</fullName>
    </recommendedName>
</protein>
<dbReference type="GO" id="GO:0004553">
    <property type="term" value="F:hydrolase activity, hydrolyzing O-glycosyl compounds"/>
    <property type="evidence" value="ECO:0007669"/>
    <property type="project" value="InterPro"/>
</dbReference>
<evidence type="ECO:0000313" key="4">
    <source>
        <dbReference type="EMBL" id="CAF4197532.1"/>
    </source>
</evidence>
<dbReference type="InterPro" id="IPR006047">
    <property type="entry name" value="GH13_cat_dom"/>
</dbReference>
<dbReference type="InterPro" id="IPR004193">
    <property type="entry name" value="Glyco_hydro_13_N"/>
</dbReference>
<dbReference type="Pfam" id="PF02922">
    <property type="entry name" value="CBM_48"/>
    <property type="match status" value="1"/>
</dbReference>
<dbReference type="GO" id="GO:0005978">
    <property type="term" value="P:glycogen biosynthetic process"/>
    <property type="evidence" value="ECO:0007669"/>
    <property type="project" value="InterPro"/>
</dbReference>
<evidence type="ECO:0000256" key="1">
    <source>
        <dbReference type="ARBA" id="ARBA00008061"/>
    </source>
</evidence>
<dbReference type="Gene3D" id="2.60.40.10">
    <property type="entry name" value="Immunoglobulins"/>
    <property type="match status" value="1"/>
</dbReference>
<accession>A0A815GEP3</accession>
<dbReference type="Pfam" id="PF00128">
    <property type="entry name" value="Alpha-amylase"/>
    <property type="match status" value="2"/>
</dbReference>
<feature type="non-terminal residue" evidence="3">
    <location>
        <position position="1"/>
    </location>
</feature>
<evidence type="ECO:0000313" key="3">
    <source>
        <dbReference type="EMBL" id="CAF1338540.1"/>
    </source>
</evidence>
<organism evidence="3 5">
    <name type="scientific">Didymodactylos carnosus</name>
    <dbReference type="NCBI Taxonomy" id="1234261"/>
    <lineage>
        <taxon>Eukaryota</taxon>
        <taxon>Metazoa</taxon>
        <taxon>Spiralia</taxon>
        <taxon>Gnathifera</taxon>
        <taxon>Rotifera</taxon>
        <taxon>Eurotatoria</taxon>
        <taxon>Bdelloidea</taxon>
        <taxon>Philodinida</taxon>
        <taxon>Philodinidae</taxon>
        <taxon>Didymodactylos</taxon>
    </lineage>
</organism>
<dbReference type="Gene3D" id="3.20.20.80">
    <property type="entry name" value="Glycosidases"/>
    <property type="match status" value="1"/>
</dbReference>
<evidence type="ECO:0000259" key="2">
    <source>
        <dbReference type="SMART" id="SM00642"/>
    </source>
</evidence>
<dbReference type="SUPFAM" id="SSF81296">
    <property type="entry name" value="E set domains"/>
    <property type="match status" value="1"/>
</dbReference>
<dbReference type="EMBL" id="CAJNOQ010014276">
    <property type="protein sequence ID" value="CAF1338540.1"/>
    <property type="molecule type" value="Genomic_DNA"/>
</dbReference>
<dbReference type="InterPro" id="IPR037439">
    <property type="entry name" value="Branching_enzy"/>
</dbReference>
<dbReference type="AlphaFoldDB" id="A0A815GEP3"/>
<comment type="similarity">
    <text evidence="1">Belongs to the glycosyl hydrolase 13 family.</text>
</comment>
<dbReference type="SMART" id="SM00642">
    <property type="entry name" value="Aamy"/>
    <property type="match status" value="1"/>
</dbReference>
<dbReference type="PANTHER" id="PTHR43002">
    <property type="entry name" value="GLYCOGEN DEBRANCHING ENZYME"/>
    <property type="match status" value="1"/>
</dbReference>
<evidence type="ECO:0000313" key="5">
    <source>
        <dbReference type="Proteomes" id="UP000663829"/>
    </source>
</evidence>
<name>A0A815GEP3_9BILA</name>
<dbReference type="Proteomes" id="UP000681722">
    <property type="component" value="Unassembled WGS sequence"/>
</dbReference>
<dbReference type="EMBL" id="CAJOBC010057322">
    <property type="protein sequence ID" value="CAF4197532.1"/>
    <property type="molecule type" value="Genomic_DNA"/>
</dbReference>
<reference evidence="3" key="1">
    <citation type="submission" date="2021-02" db="EMBL/GenBank/DDBJ databases">
        <authorList>
            <person name="Nowell W R."/>
        </authorList>
    </citation>
    <scope>NUCLEOTIDE SEQUENCE</scope>
</reference>
<keyword evidence="5" id="KW-1185">Reference proteome</keyword>